<reference evidence="2 3" key="1">
    <citation type="submission" date="2018-06" db="EMBL/GenBank/DDBJ databases">
        <title>A transcriptomic atlas of mushroom development highlights an independent origin of complex multicellularity.</title>
        <authorList>
            <consortium name="DOE Joint Genome Institute"/>
            <person name="Krizsan K."/>
            <person name="Almasi E."/>
            <person name="Merenyi Z."/>
            <person name="Sahu N."/>
            <person name="Viragh M."/>
            <person name="Koszo T."/>
            <person name="Mondo S."/>
            <person name="Kiss B."/>
            <person name="Balint B."/>
            <person name="Kues U."/>
            <person name="Barry K."/>
            <person name="Hegedus J.C."/>
            <person name="Henrissat B."/>
            <person name="Johnson J."/>
            <person name="Lipzen A."/>
            <person name="Ohm R."/>
            <person name="Nagy I."/>
            <person name="Pangilinan J."/>
            <person name="Yan J."/>
            <person name="Xiong Y."/>
            <person name="Grigoriev I.V."/>
            <person name="Hibbett D.S."/>
            <person name="Nagy L.G."/>
        </authorList>
    </citation>
    <scope>NUCLEOTIDE SEQUENCE [LARGE SCALE GENOMIC DNA]</scope>
    <source>
        <strain evidence="2 3">SZMC22713</strain>
    </source>
</reference>
<organism evidence="2 3">
    <name type="scientific">Rickenella mellea</name>
    <dbReference type="NCBI Taxonomy" id="50990"/>
    <lineage>
        <taxon>Eukaryota</taxon>
        <taxon>Fungi</taxon>
        <taxon>Dikarya</taxon>
        <taxon>Basidiomycota</taxon>
        <taxon>Agaricomycotina</taxon>
        <taxon>Agaricomycetes</taxon>
        <taxon>Hymenochaetales</taxon>
        <taxon>Rickenellaceae</taxon>
        <taxon>Rickenella</taxon>
    </lineage>
</organism>
<accession>A0A4Y7PET7</accession>
<sequence length="53" mass="5942">RQVKSVCIPSSRLINSLLKVKPGIRPRFFSQKIEANEPEKKMPSTAANATMRS</sequence>
<feature type="non-terminal residue" evidence="2">
    <location>
        <position position="1"/>
    </location>
</feature>
<name>A0A4Y7PET7_9AGAM</name>
<dbReference type="VEuPathDB" id="FungiDB:BD410DRAFT_698737"/>
<feature type="region of interest" description="Disordered" evidence="1">
    <location>
        <begin position="31"/>
        <end position="53"/>
    </location>
</feature>
<keyword evidence="3" id="KW-1185">Reference proteome</keyword>
<protein>
    <submittedName>
        <fullName evidence="2">Uncharacterized protein</fullName>
    </submittedName>
</protein>
<dbReference type="Proteomes" id="UP000294933">
    <property type="component" value="Unassembled WGS sequence"/>
</dbReference>
<evidence type="ECO:0000313" key="3">
    <source>
        <dbReference type="Proteomes" id="UP000294933"/>
    </source>
</evidence>
<feature type="non-terminal residue" evidence="2">
    <location>
        <position position="53"/>
    </location>
</feature>
<dbReference type="EMBL" id="ML170451">
    <property type="protein sequence ID" value="TDL13835.1"/>
    <property type="molecule type" value="Genomic_DNA"/>
</dbReference>
<evidence type="ECO:0000313" key="2">
    <source>
        <dbReference type="EMBL" id="TDL13835.1"/>
    </source>
</evidence>
<dbReference type="AlphaFoldDB" id="A0A4Y7PET7"/>
<dbReference type="OrthoDB" id="7599968at2759"/>
<proteinExistence type="predicted"/>
<evidence type="ECO:0000256" key="1">
    <source>
        <dbReference type="SAM" id="MobiDB-lite"/>
    </source>
</evidence>
<gene>
    <name evidence="2" type="ORF">BD410DRAFT_698737</name>
</gene>